<evidence type="ECO:0000256" key="6">
    <source>
        <dbReference type="ARBA" id="ARBA00038076"/>
    </source>
</evidence>
<evidence type="ECO:0000256" key="2">
    <source>
        <dbReference type="ARBA" id="ARBA00022475"/>
    </source>
</evidence>
<keyword evidence="2" id="KW-1003">Cell membrane</keyword>
<feature type="transmembrane region" description="Helical" evidence="8">
    <location>
        <begin position="1635"/>
        <end position="1666"/>
    </location>
</feature>
<feature type="coiled-coil region" evidence="7">
    <location>
        <begin position="199"/>
        <end position="226"/>
    </location>
</feature>
<comment type="similarity">
    <text evidence="6">Belongs to the ABC-4 integral membrane protein family.</text>
</comment>
<feature type="transmembrane region" description="Helical" evidence="8">
    <location>
        <begin position="1678"/>
        <end position="1700"/>
    </location>
</feature>
<dbReference type="PANTHER" id="PTHR30572:SF4">
    <property type="entry name" value="ABC TRANSPORTER PERMEASE YTRF"/>
    <property type="match status" value="1"/>
</dbReference>
<dbReference type="GO" id="GO:0005886">
    <property type="term" value="C:plasma membrane"/>
    <property type="evidence" value="ECO:0007669"/>
    <property type="project" value="UniProtKB-SubCell"/>
</dbReference>
<accession>A0A249SN15</accession>
<feature type="transmembrane region" description="Helical" evidence="8">
    <location>
        <begin position="680"/>
        <end position="713"/>
    </location>
</feature>
<keyword evidence="5 8" id="KW-0472">Membrane</keyword>
<evidence type="ECO:0000256" key="4">
    <source>
        <dbReference type="ARBA" id="ARBA00022989"/>
    </source>
</evidence>
<evidence type="ECO:0000256" key="8">
    <source>
        <dbReference type="SAM" id="Phobius"/>
    </source>
</evidence>
<keyword evidence="4 8" id="KW-1133">Transmembrane helix</keyword>
<dbReference type="PANTHER" id="PTHR30572">
    <property type="entry name" value="MEMBRANE COMPONENT OF TRANSPORTER-RELATED"/>
    <property type="match status" value="1"/>
</dbReference>
<keyword evidence="11" id="KW-1185">Reference proteome</keyword>
<dbReference type="STRING" id="1336232.GCA_000518825_00186"/>
<keyword evidence="3 8" id="KW-0812">Transmembrane</keyword>
<feature type="domain" description="ABC3 transporter permease C-terminal" evidence="9">
    <location>
        <begin position="1591"/>
        <end position="1708"/>
    </location>
</feature>
<dbReference type="RefSeq" id="WP_027875302.1">
    <property type="nucleotide sequence ID" value="NZ_CP023173.1"/>
</dbReference>
<reference evidence="10 11" key="1">
    <citation type="submission" date="2017-08" db="EMBL/GenBank/DDBJ databases">
        <title>Complete Genome Sequence of Mesoplasma chauliocola.</title>
        <authorList>
            <person name="Knight T.F.Jr."/>
            <person name="Citino T."/>
        </authorList>
    </citation>
    <scope>NUCLEOTIDE SEQUENCE [LARGE SCALE GENOMIC DNA]</scope>
    <source>
        <strain evidence="10 11">CHPA-2</strain>
    </source>
</reference>
<feature type="transmembrane region" description="Helical" evidence="8">
    <location>
        <begin position="1584"/>
        <end position="1614"/>
    </location>
</feature>
<evidence type="ECO:0000256" key="1">
    <source>
        <dbReference type="ARBA" id="ARBA00004651"/>
    </source>
</evidence>
<protein>
    <submittedName>
        <fullName evidence="10">ABC transporter permease</fullName>
    </submittedName>
</protein>
<evidence type="ECO:0000313" key="11">
    <source>
        <dbReference type="Proteomes" id="UP000232229"/>
    </source>
</evidence>
<dbReference type="InterPro" id="IPR003838">
    <property type="entry name" value="ABC3_permease_C"/>
</dbReference>
<evidence type="ECO:0000256" key="7">
    <source>
        <dbReference type="SAM" id="Coils"/>
    </source>
</evidence>
<dbReference type="GO" id="GO:0022857">
    <property type="term" value="F:transmembrane transporter activity"/>
    <property type="evidence" value="ECO:0007669"/>
    <property type="project" value="TreeGrafter"/>
</dbReference>
<dbReference type="EMBL" id="CP023173">
    <property type="protein sequence ID" value="ASZ09018.1"/>
    <property type="molecule type" value="Genomic_DNA"/>
</dbReference>
<feature type="transmembrane region" description="Helical" evidence="8">
    <location>
        <begin position="21"/>
        <end position="45"/>
    </location>
</feature>
<dbReference type="InterPro" id="IPR050250">
    <property type="entry name" value="Macrolide_Exporter_MacB"/>
</dbReference>
<dbReference type="Proteomes" id="UP000232229">
    <property type="component" value="Chromosome"/>
</dbReference>
<dbReference type="KEGG" id="mchc:CK556_01435"/>
<proteinExistence type="inferred from homology"/>
<evidence type="ECO:0000313" key="10">
    <source>
        <dbReference type="EMBL" id="ASZ09018.1"/>
    </source>
</evidence>
<gene>
    <name evidence="10" type="ORF">CK556_01435</name>
</gene>
<sequence length="1718" mass="196549">MRAILNLILLFKQSIKSIFKFKIQFLAILLLSFLSVLVLTTSLTIKDRLNSTYDSVVKNVEKFDYQQSDQLSFLKGETQHKISKELMLLFIPENSKTTIDDKQTININFNSIYGKTYITEAFEKDDRMLKVFKANVNEKTNFDSIAFFWITRLLLLESFYSDLDLYFNHNSSEADYLENIPIFPYIDQIENKDFISNDLSTIKLNLEQINFNLNDAELEEENQLNNNLVQINDIVNIQNKEIYIFASNAFASLFSYIREYTINENWRIDDKKLNGAQIFQFITGQDLNKWQNNNWNNQQWIVNEQNKLSDVVKTNQIKDQSSNYIKIEGNLSEKENNYEAILRSGLKGKSTPIAAQWNDNDLILSANIDSLNLNPLSLNSDDTYDDWSNKFSALNNTYVTDELFSGLFAERNIEWITWNSTNYSKYETNSAWTNNMALNYRMFLKASAAYANMNIEFRKEFNVFDSANQIHYKNVIIDKYNYTNLKILNSDKGGRMPLNKGEVLISPQYAKAHKIKNNDEIKIGPQVFTVVGIATDTFSYYPIVDENIPLPQYKNSAIIYASEETFFPIIQNSNSSNKEQVINTTINYFLWSNDSDKENNINLFKSLNPSVNNIKTFDESSYRYSWILQPRIISGMLIVMLLMSVIICVISILGIIIYIKKMVRSNIKQIGILKALGFKSFPIACSYGIIGLIILILVIPITWVIGTLMQFIFINMFIPYFSIQLSEVSISLTALMVGLFAFGFFAIILSVLIAYFETKQEITLMFNSVAKVKITSKLMELINNVFNNSKFTLRFSLIVSTSALKNTITTITTIFISSFLVFFGLSIPAIVQTTKNGYYNSLNYSNYHVFEDLVSNAPLSKSTISYTNDLDLIDSNYTETSLMYSYMNPNYSYDSSFDASPFSKYMYVKGVNQNQNIMNSFKLLVNDSNNQSSTGSTGLFSIITEQFGNNFANGIGSQFSVGMIDQALSAIMNSYYDATAYGTNDYYKVNDDYQNNNQFNIITKNLTEAVPLILSAILGNGTGESTGNWKDDILNIILKNVPTFVEGYLQDPSRKEQYAFGYNVKKVEKKSETLATEMYGSIDKFSNVKFTGINANQAAFTLPNEKIFTSQVVANNIQDLINNEWDLNQSIIENGYTYYDAKSKTLSIPIIPNKQALNKYDLKLNSIVNNNYILQPQLKFAGKENNEFLELPRQAWVYNDSDFINSDYFKHNFSKIDSNKNISHNRTGSTNNIAYLDPSDLDNNKFTYKYMYSKQTDNNYTLNNMAYLFNDFAIDDKNQGISYVRPYYQYENIELYLPQNLISNERKKDKSIWSNYSENNPNETDKGYFEENIDNSKVPSSVKHAWESLYPEEAINSKYIKIKPYSLSYKKQDITNPGLELIVDKTSNYVWYADAIRAGLLKQEVSEVKYLNSDIKIQYKVVGILDSYNSSLILMDQQLANTMLNFSNAKKQDVKNNIFEDDPKVKAGETISANGKEFKSEFDRYELHDDNEDIYLKDWTNMLSEDEQSISYSQHMWSNAKYSNVEEAIDLTTGIWQTISENNGLLMLGQSPLGNISHSSVKTGILNSKLLLTEKELINQVTELAIAIGSFFIIIVILTTSLLIMLIGDIYIASFQRFMILMKSFGYSNWKVQKYAFGVVTIASISAWIIATFLSAIAAYSISIILTEIGLAVPIALTWWPFVLSAFIVGLAYFGSLIIVTKKVRKGKPSELLNETNE</sequence>
<evidence type="ECO:0000256" key="5">
    <source>
        <dbReference type="ARBA" id="ARBA00023136"/>
    </source>
</evidence>
<feature type="transmembrane region" description="Helical" evidence="8">
    <location>
        <begin position="733"/>
        <end position="756"/>
    </location>
</feature>
<dbReference type="Pfam" id="PF02687">
    <property type="entry name" value="FtsX"/>
    <property type="match status" value="1"/>
</dbReference>
<feature type="transmembrane region" description="Helical" evidence="8">
    <location>
        <begin position="632"/>
        <end position="659"/>
    </location>
</feature>
<keyword evidence="7" id="KW-0175">Coiled coil</keyword>
<organism evidence="10 11">
    <name type="scientific">Mesoplasma chauliocola</name>
    <dbReference type="NCBI Taxonomy" id="216427"/>
    <lineage>
        <taxon>Bacteria</taxon>
        <taxon>Bacillati</taxon>
        <taxon>Mycoplasmatota</taxon>
        <taxon>Mollicutes</taxon>
        <taxon>Entomoplasmatales</taxon>
        <taxon>Entomoplasmataceae</taxon>
        <taxon>Mesoplasma</taxon>
    </lineage>
</organism>
<feature type="transmembrane region" description="Helical" evidence="8">
    <location>
        <begin position="808"/>
        <end position="831"/>
    </location>
</feature>
<evidence type="ECO:0000256" key="3">
    <source>
        <dbReference type="ARBA" id="ARBA00022692"/>
    </source>
</evidence>
<name>A0A249SN15_9MOLU</name>
<comment type="subcellular location">
    <subcellularLocation>
        <location evidence="1">Cell membrane</location>
        <topology evidence="1">Multi-pass membrane protein</topology>
    </subcellularLocation>
</comment>
<evidence type="ECO:0000259" key="9">
    <source>
        <dbReference type="Pfam" id="PF02687"/>
    </source>
</evidence>